<dbReference type="InterPro" id="IPR017900">
    <property type="entry name" value="4Fe4S_Fe_S_CS"/>
</dbReference>
<dbReference type="GO" id="GO:0046872">
    <property type="term" value="F:metal ion binding"/>
    <property type="evidence" value="ECO:0007669"/>
    <property type="project" value="UniProtKB-KW"/>
</dbReference>
<accession>A0A9Q4PVP1</accession>
<dbReference type="PANTHER" id="PTHR10849">
    <property type="entry name" value="NADH DEHYDROGENASE UBIQUINONE IRON-SULFUR PROTEIN 8, MITOCHONDRIAL"/>
    <property type="match status" value="1"/>
</dbReference>
<proteinExistence type="predicted"/>
<feature type="domain" description="4Fe-4S ferredoxin-type" evidence="5">
    <location>
        <begin position="67"/>
        <end position="96"/>
    </location>
</feature>
<feature type="domain" description="4Fe-4S ferredoxin-type" evidence="5">
    <location>
        <begin position="36"/>
        <end position="65"/>
    </location>
</feature>
<gene>
    <name evidence="6" type="ORF">L0665_06355</name>
</gene>
<name>A0A9Q4PVP1_9EURY</name>
<dbReference type="InterPro" id="IPR017896">
    <property type="entry name" value="4Fe4S_Fe-S-bd"/>
</dbReference>
<evidence type="ECO:0000256" key="4">
    <source>
        <dbReference type="ARBA" id="ARBA00023014"/>
    </source>
</evidence>
<evidence type="ECO:0000313" key="7">
    <source>
        <dbReference type="Proteomes" id="UP001143747"/>
    </source>
</evidence>
<dbReference type="Gene3D" id="3.30.70.20">
    <property type="match status" value="2"/>
</dbReference>
<evidence type="ECO:0000256" key="1">
    <source>
        <dbReference type="ARBA" id="ARBA00022485"/>
    </source>
</evidence>
<dbReference type="AlphaFoldDB" id="A0A9Q4PVP1"/>
<keyword evidence="1" id="KW-0004">4Fe-4S</keyword>
<dbReference type="GO" id="GO:0016020">
    <property type="term" value="C:membrane"/>
    <property type="evidence" value="ECO:0007669"/>
    <property type="project" value="InterPro"/>
</dbReference>
<dbReference type="PROSITE" id="PS00198">
    <property type="entry name" value="4FE4S_FER_1"/>
    <property type="match status" value="1"/>
</dbReference>
<evidence type="ECO:0000313" key="6">
    <source>
        <dbReference type="EMBL" id="MDE4908230.1"/>
    </source>
</evidence>
<keyword evidence="3" id="KW-0408">Iron</keyword>
<keyword evidence="4" id="KW-0411">Iron-sulfur</keyword>
<dbReference type="EMBL" id="JAKELO010000002">
    <property type="protein sequence ID" value="MDE4908230.1"/>
    <property type="molecule type" value="Genomic_DNA"/>
</dbReference>
<keyword evidence="2" id="KW-0479">Metal-binding</keyword>
<evidence type="ECO:0000259" key="5">
    <source>
        <dbReference type="PROSITE" id="PS51379"/>
    </source>
</evidence>
<organism evidence="6 7">
    <name type="scientific">Methanogenium marinum</name>
    <dbReference type="NCBI Taxonomy" id="348610"/>
    <lineage>
        <taxon>Archaea</taxon>
        <taxon>Methanobacteriati</taxon>
        <taxon>Methanobacteriota</taxon>
        <taxon>Stenosarchaea group</taxon>
        <taxon>Methanomicrobia</taxon>
        <taxon>Methanomicrobiales</taxon>
        <taxon>Methanomicrobiaceae</taxon>
        <taxon>Methanogenium</taxon>
    </lineage>
</organism>
<dbReference type="GO" id="GO:0051539">
    <property type="term" value="F:4 iron, 4 sulfur cluster binding"/>
    <property type="evidence" value="ECO:0007669"/>
    <property type="project" value="UniProtKB-KW"/>
</dbReference>
<dbReference type="Pfam" id="PF12838">
    <property type="entry name" value="Fer4_7"/>
    <property type="match status" value="1"/>
</dbReference>
<keyword evidence="7" id="KW-1185">Reference proteome</keyword>
<dbReference type="InterPro" id="IPR010226">
    <property type="entry name" value="NADH_quinone_OxRdtase_chainI"/>
</dbReference>
<protein>
    <submittedName>
        <fullName evidence="6">4Fe-4S dicluster domain-containing protein</fullName>
    </submittedName>
</protein>
<comment type="caution">
    <text evidence="6">The sequence shown here is derived from an EMBL/GenBank/DDBJ whole genome shotgun (WGS) entry which is preliminary data.</text>
</comment>
<reference evidence="6" key="1">
    <citation type="submission" date="2022-01" db="EMBL/GenBank/DDBJ databases">
        <title>Draft genome of Methanogenium marinum DSM 15558.</title>
        <authorList>
            <person name="Chen S.-C."/>
            <person name="You Y.-T."/>
        </authorList>
    </citation>
    <scope>NUCLEOTIDE SEQUENCE</scope>
    <source>
        <strain evidence="6">DSM 15558</strain>
    </source>
</reference>
<sequence length="126" mass="13910">MPLFTMVKRALANVTGKPATLMYPATPAKQYDVSRGHIVIAIEDCIFCGNCQRHCVSQAIVVDREARTWEIDRLRCIICGVCAEVCPKDCIFIEPDYHPSSVGPVVELVQGPPAPPKVEKKAKTEE</sequence>
<dbReference type="PROSITE" id="PS51379">
    <property type="entry name" value="4FE4S_FER_2"/>
    <property type="match status" value="2"/>
</dbReference>
<evidence type="ECO:0000256" key="2">
    <source>
        <dbReference type="ARBA" id="ARBA00022723"/>
    </source>
</evidence>
<dbReference type="Proteomes" id="UP001143747">
    <property type="component" value="Unassembled WGS sequence"/>
</dbReference>
<dbReference type="SUPFAM" id="SSF54862">
    <property type="entry name" value="4Fe-4S ferredoxins"/>
    <property type="match status" value="1"/>
</dbReference>
<dbReference type="RefSeq" id="WP_274924864.1">
    <property type="nucleotide sequence ID" value="NZ_JAKELO010000002.1"/>
</dbReference>
<dbReference type="GO" id="GO:0016651">
    <property type="term" value="F:oxidoreductase activity, acting on NAD(P)H"/>
    <property type="evidence" value="ECO:0007669"/>
    <property type="project" value="InterPro"/>
</dbReference>
<evidence type="ECO:0000256" key="3">
    <source>
        <dbReference type="ARBA" id="ARBA00023004"/>
    </source>
</evidence>